<reference evidence="4 5" key="1">
    <citation type="submission" date="2019-03" db="EMBL/GenBank/DDBJ databases">
        <title>Deep-cultivation of Planctomycetes and their phenomic and genomic characterization uncovers novel biology.</title>
        <authorList>
            <person name="Wiegand S."/>
            <person name="Jogler M."/>
            <person name="Boedeker C."/>
            <person name="Pinto D."/>
            <person name="Vollmers J."/>
            <person name="Rivas-Marin E."/>
            <person name="Kohn T."/>
            <person name="Peeters S.H."/>
            <person name="Heuer A."/>
            <person name="Rast P."/>
            <person name="Oberbeckmann S."/>
            <person name="Bunk B."/>
            <person name="Jeske O."/>
            <person name="Meyerdierks A."/>
            <person name="Storesund J.E."/>
            <person name="Kallscheuer N."/>
            <person name="Luecker S."/>
            <person name="Lage O.M."/>
            <person name="Pohl T."/>
            <person name="Merkel B.J."/>
            <person name="Hornburger P."/>
            <person name="Mueller R.-W."/>
            <person name="Bruemmer F."/>
            <person name="Labrenz M."/>
            <person name="Spormann A.M."/>
            <person name="Op den Camp H."/>
            <person name="Overmann J."/>
            <person name="Amann R."/>
            <person name="Jetten M.S.M."/>
            <person name="Mascher T."/>
            <person name="Medema M.H."/>
            <person name="Devos D.P."/>
            <person name="Kaster A.-K."/>
            <person name="Ovreas L."/>
            <person name="Rohde M."/>
            <person name="Galperin M.Y."/>
            <person name="Jogler C."/>
        </authorList>
    </citation>
    <scope>NUCLEOTIDE SEQUENCE [LARGE SCALE GENOMIC DNA]</scope>
    <source>
        <strain evidence="4 5">V202</strain>
    </source>
</reference>
<dbReference type="EMBL" id="CP037422">
    <property type="protein sequence ID" value="QDU09697.1"/>
    <property type="molecule type" value="Genomic_DNA"/>
</dbReference>
<dbReference type="AlphaFoldDB" id="A0A517WWQ0"/>
<dbReference type="InterPro" id="IPR036271">
    <property type="entry name" value="Tet_transcr_reg_TetR-rel_C_sf"/>
</dbReference>
<evidence type="ECO:0000313" key="5">
    <source>
        <dbReference type="Proteomes" id="UP000318384"/>
    </source>
</evidence>
<dbReference type="PROSITE" id="PS50977">
    <property type="entry name" value="HTH_TETR_2"/>
    <property type="match status" value="1"/>
</dbReference>
<gene>
    <name evidence="4" type="ORF">V202x_30880</name>
</gene>
<keyword evidence="5" id="KW-1185">Reference proteome</keyword>
<organism evidence="4 5">
    <name type="scientific">Gimesia aquarii</name>
    <dbReference type="NCBI Taxonomy" id="2527964"/>
    <lineage>
        <taxon>Bacteria</taxon>
        <taxon>Pseudomonadati</taxon>
        <taxon>Planctomycetota</taxon>
        <taxon>Planctomycetia</taxon>
        <taxon>Planctomycetales</taxon>
        <taxon>Planctomycetaceae</taxon>
        <taxon>Gimesia</taxon>
    </lineage>
</organism>
<evidence type="ECO:0000259" key="3">
    <source>
        <dbReference type="PROSITE" id="PS50977"/>
    </source>
</evidence>
<dbReference type="InterPro" id="IPR015292">
    <property type="entry name" value="Tscrpt_reg_YbiH_C"/>
</dbReference>
<keyword evidence="1 2" id="KW-0238">DNA-binding</keyword>
<evidence type="ECO:0000256" key="2">
    <source>
        <dbReference type="PROSITE-ProRule" id="PRU00335"/>
    </source>
</evidence>
<feature type="DNA-binding region" description="H-T-H motif" evidence="2">
    <location>
        <begin position="37"/>
        <end position="56"/>
    </location>
</feature>
<sequence>MDKPTEEPLSPSEVSTRERLLQAGLEEFAAKGYDGATVRDICHRAQANLNSIKYHFGDKWELYIAVLEVCKERVGPPSLPNIPVDAKAEKQLHTFIHSMVKVILAKRRQSGDPRAMQILFREMQQPTGAMKAGIKMFVIPIWKLLNTILAKLLPEDTPEFDRHLLAFSVMGQITSYRFNTMVMDIVITKSESDRITAKRLADHITRVTVAAAHSFHVQPKTNEQ</sequence>
<dbReference type="GO" id="GO:0003677">
    <property type="term" value="F:DNA binding"/>
    <property type="evidence" value="ECO:0007669"/>
    <property type="project" value="UniProtKB-UniRule"/>
</dbReference>
<dbReference type="OrthoDB" id="9789566at2"/>
<dbReference type="SUPFAM" id="SSF46689">
    <property type="entry name" value="Homeodomain-like"/>
    <property type="match status" value="1"/>
</dbReference>
<proteinExistence type="predicted"/>
<evidence type="ECO:0000313" key="4">
    <source>
        <dbReference type="EMBL" id="QDU09697.1"/>
    </source>
</evidence>
<name>A0A517WWQ0_9PLAN</name>
<evidence type="ECO:0000256" key="1">
    <source>
        <dbReference type="ARBA" id="ARBA00023125"/>
    </source>
</evidence>
<dbReference type="InterPro" id="IPR050109">
    <property type="entry name" value="HTH-type_TetR-like_transc_reg"/>
</dbReference>
<accession>A0A517WWQ0</accession>
<dbReference type="Proteomes" id="UP000318384">
    <property type="component" value="Chromosome"/>
</dbReference>
<dbReference type="RefSeq" id="WP_145176321.1">
    <property type="nucleotide sequence ID" value="NZ_CP037422.1"/>
</dbReference>
<feature type="domain" description="HTH tetR-type" evidence="3">
    <location>
        <begin position="14"/>
        <end position="74"/>
    </location>
</feature>
<dbReference type="InterPro" id="IPR009057">
    <property type="entry name" value="Homeodomain-like_sf"/>
</dbReference>
<dbReference type="SUPFAM" id="SSF48498">
    <property type="entry name" value="Tetracyclin repressor-like, C-terminal domain"/>
    <property type="match status" value="1"/>
</dbReference>
<protein>
    <submittedName>
        <fullName evidence="4">Putative DNA-binding transcriptional regulator</fullName>
    </submittedName>
</protein>
<dbReference type="Pfam" id="PF09209">
    <property type="entry name" value="CecR_C"/>
    <property type="match status" value="1"/>
</dbReference>
<dbReference type="Pfam" id="PF00440">
    <property type="entry name" value="TetR_N"/>
    <property type="match status" value="1"/>
</dbReference>
<dbReference type="Gene3D" id="1.10.10.60">
    <property type="entry name" value="Homeodomain-like"/>
    <property type="match status" value="1"/>
</dbReference>
<dbReference type="PANTHER" id="PTHR30328">
    <property type="entry name" value="TRANSCRIPTIONAL REPRESSOR"/>
    <property type="match status" value="1"/>
</dbReference>
<dbReference type="InterPro" id="IPR001647">
    <property type="entry name" value="HTH_TetR"/>
</dbReference>
<dbReference type="PANTHER" id="PTHR30328:SF54">
    <property type="entry name" value="HTH-TYPE TRANSCRIPTIONAL REPRESSOR SCO4008"/>
    <property type="match status" value="1"/>
</dbReference>
<dbReference type="Gene3D" id="1.10.357.10">
    <property type="entry name" value="Tetracycline Repressor, domain 2"/>
    <property type="match status" value="1"/>
</dbReference>